<evidence type="ECO:0000313" key="2">
    <source>
        <dbReference type="EMBL" id="PXY89440.1"/>
    </source>
</evidence>
<proteinExistence type="predicted"/>
<comment type="caution">
    <text evidence="2">The sequence shown here is derived from an EMBL/GenBank/DDBJ whole genome shotgun (WGS) entry which is preliminary data.</text>
</comment>
<gene>
    <name evidence="2" type="ORF">DKK74_00775</name>
</gene>
<dbReference type="AlphaFoldDB" id="A0A318MS89"/>
<organism evidence="2 3">
    <name type="scientific">Bifidobacterium asteroides</name>
    <dbReference type="NCBI Taxonomy" id="1684"/>
    <lineage>
        <taxon>Bacteria</taxon>
        <taxon>Bacillati</taxon>
        <taxon>Actinomycetota</taxon>
        <taxon>Actinomycetes</taxon>
        <taxon>Bifidobacteriales</taxon>
        <taxon>Bifidobacteriaceae</taxon>
        <taxon>Bifidobacterium</taxon>
    </lineage>
</organism>
<feature type="compositionally biased region" description="Low complexity" evidence="1">
    <location>
        <begin position="40"/>
        <end position="57"/>
    </location>
</feature>
<evidence type="ECO:0000313" key="3">
    <source>
        <dbReference type="Proteomes" id="UP000248128"/>
    </source>
</evidence>
<feature type="region of interest" description="Disordered" evidence="1">
    <location>
        <begin position="16"/>
        <end position="63"/>
    </location>
</feature>
<reference evidence="2 3" key="1">
    <citation type="submission" date="2018-05" db="EMBL/GenBank/DDBJ databases">
        <title>Reference genomes for bee gut microbiota database.</title>
        <authorList>
            <person name="Ellegaard K.M."/>
        </authorList>
    </citation>
    <scope>NUCLEOTIDE SEQUENCE [LARGE SCALE GENOMIC DNA]</scope>
    <source>
        <strain evidence="2 3">ESL0199</strain>
    </source>
</reference>
<protein>
    <submittedName>
        <fullName evidence="2">Uncharacterized protein</fullName>
    </submittedName>
</protein>
<accession>A0A318MS89</accession>
<name>A0A318MS89_9BIFI</name>
<sequence length="250" mass="27353">MLGGATWAPVTTLGASRTLRATTKPPGRTPLTDTAQQYFGPRYETGPTRTRGRPSTTEFGTLVPEPKPLPSLIQIGDLPGPLSLSLLVNEGIVTCLDRSCCYLNEQAEGLYGRASIVMPMVPYGAAASGGLALWVWINGHFPDALDIISNSHFRTPVYGRPLRPHQRQLDARYLMKLGRLWVTSPLWTACDLACDPTGQCNGEDIMAVLHELMERYHVSCGSCEALLSSNPRWPGHARGLDTIKRLKTIL</sequence>
<evidence type="ECO:0000256" key="1">
    <source>
        <dbReference type="SAM" id="MobiDB-lite"/>
    </source>
</evidence>
<dbReference type="Proteomes" id="UP000248128">
    <property type="component" value="Unassembled WGS sequence"/>
</dbReference>
<dbReference type="EMBL" id="QGLK01000001">
    <property type="protein sequence ID" value="PXY89440.1"/>
    <property type="molecule type" value="Genomic_DNA"/>
</dbReference>